<evidence type="ECO:0000313" key="1">
    <source>
        <dbReference type="EMBL" id="MPR30655.1"/>
    </source>
</evidence>
<dbReference type="EMBL" id="VOSK01000416">
    <property type="protein sequence ID" value="MPR30655.1"/>
    <property type="molecule type" value="Genomic_DNA"/>
</dbReference>
<keyword evidence="2" id="KW-1185">Reference proteome</keyword>
<comment type="caution">
    <text evidence="1">The sequence shown here is derived from an EMBL/GenBank/DDBJ whole genome shotgun (WGS) entry which is preliminary data.</text>
</comment>
<proteinExistence type="predicted"/>
<dbReference type="AlphaFoldDB" id="A0A5N7MUI9"/>
<organism evidence="1 2">
    <name type="scientific">Microvirga tunisiensis</name>
    <dbReference type="NCBI Taxonomy" id="2108360"/>
    <lineage>
        <taxon>Bacteria</taxon>
        <taxon>Pseudomonadati</taxon>
        <taxon>Pseudomonadota</taxon>
        <taxon>Alphaproteobacteria</taxon>
        <taxon>Hyphomicrobiales</taxon>
        <taxon>Methylobacteriaceae</taxon>
        <taxon>Microvirga</taxon>
    </lineage>
</organism>
<evidence type="ECO:0000313" key="2">
    <source>
        <dbReference type="Proteomes" id="UP000403266"/>
    </source>
</evidence>
<dbReference type="Proteomes" id="UP000403266">
    <property type="component" value="Unassembled WGS sequence"/>
</dbReference>
<accession>A0A5N7MUI9</accession>
<reference evidence="1 2" key="1">
    <citation type="journal article" date="2019" name="Syst. Appl. Microbiol.">
        <title>Microvirga tunisiensis sp. nov., a root nodule symbiotic bacterium isolated from Lupinus micranthus and L. luteus grown in Northern Tunisia.</title>
        <authorList>
            <person name="Msaddak A."/>
            <person name="Rejili M."/>
            <person name="Duran D."/>
            <person name="Mars M."/>
            <person name="Palacios J.M."/>
            <person name="Ruiz-Argueso T."/>
            <person name="Rey L."/>
            <person name="Imperial J."/>
        </authorList>
    </citation>
    <scope>NUCLEOTIDE SEQUENCE [LARGE SCALE GENOMIC DNA]</scope>
    <source>
        <strain evidence="1 2">Lmie10</strain>
    </source>
</reference>
<gene>
    <name evidence="1" type="ORF">FS320_38165</name>
</gene>
<protein>
    <submittedName>
        <fullName evidence="1">Uncharacterized protein</fullName>
    </submittedName>
</protein>
<name>A0A5N7MUI9_9HYPH</name>
<sequence length="90" mass="9420">MSTSACVSTSAMAQSGSTTLTMTCAQARGIVSSQGSVVLHTGPNTFDRYVRDGSFCALQEVARPTWVRTSDSAQCPIGGVCRSVEIDNGR</sequence>